<reference evidence="3" key="1">
    <citation type="submission" date="2014-04" db="EMBL/GenBank/DDBJ databases">
        <title>Evolutionary Origins and Diversification of the Mycorrhizal Mutualists.</title>
        <authorList>
            <consortium name="DOE Joint Genome Institute"/>
            <consortium name="Mycorrhizal Genomics Consortium"/>
            <person name="Kohler A."/>
            <person name="Kuo A."/>
            <person name="Nagy L.G."/>
            <person name="Floudas D."/>
            <person name="Copeland A."/>
            <person name="Barry K.W."/>
            <person name="Cichocki N."/>
            <person name="Veneault-Fourrey C."/>
            <person name="LaButti K."/>
            <person name="Lindquist E.A."/>
            <person name="Lipzen A."/>
            <person name="Lundell T."/>
            <person name="Morin E."/>
            <person name="Murat C."/>
            <person name="Riley R."/>
            <person name="Ohm R."/>
            <person name="Sun H."/>
            <person name="Tunlid A."/>
            <person name="Henrissat B."/>
            <person name="Grigoriev I.V."/>
            <person name="Hibbett D.S."/>
            <person name="Martin F."/>
        </authorList>
    </citation>
    <scope>NUCLEOTIDE SEQUENCE [LARGE SCALE GENOMIC DNA]</scope>
    <source>
        <strain evidence="3">FD-334 SS-4</strain>
    </source>
</reference>
<name>A0A0D2Q9E5_HYPSF</name>
<gene>
    <name evidence="2" type="ORF">HYPSUDRAFT_690262</name>
</gene>
<dbReference type="AlphaFoldDB" id="A0A0D2Q9E5"/>
<feature type="compositionally biased region" description="Acidic residues" evidence="1">
    <location>
        <begin position="105"/>
        <end position="126"/>
    </location>
</feature>
<feature type="compositionally biased region" description="Basic residues" evidence="1">
    <location>
        <begin position="25"/>
        <end position="34"/>
    </location>
</feature>
<proteinExistence type="predicted"/>
<feature type="region of interest" description="Disordered" evidence="1">
    <location>
        <begin position="25"/>
        <end position="81"/>
    </location>
</feature>
<dbReference type="STRING" id="945553.A0A0D2Q9E5"/>
<organism evidence="2 3">
    <name type="scientific">Hypholoma sublateritium (strain FD-334 SS-4)</name>
    <dbReference type="NCBI Taxonomy" id="945553"/>
    <lineage>
        <taxon>Eukaryota</taxon>
        <taxon>Fungi</taxon>
        <taxon>Dikarya</taxon>
        <taxon>Basidiomycota</taxon>
        <taxon>Agaricomycotina</taxon>
        <taxon>Agaricomycetes</taxon>
        <taxon>Agaricomycetidae</taxon>
        <taxon>Agaricales</taxon>
        <taxon>Agaricineae</taxon>
        <taxon>Strophariaceae</taxon>
        <taxon>Hypholoma</taxon>
    </lineage>
</organism>
<dbReference type="OrthoDB" id="19806at2759"/>
<protein>
    <submittedName>
        <fullName evidence="2">Uncharacterized protein</fullName>
    </submittedName>
</protein>
<evidence type="ECO:0000313" key="3">
    <source>
        <dbReference type="Proteomes" id="UP000054270"/>
    </source>
</evidence>
<dbReference type="EMBL" id="KN817521">
    <property type="protein sequence ID" value="KJA28280.1"/>
    <property type="molecule type" value="Genomic_DNA"/>
</dbReference>
<evidence type="ECO:0000256" key="1">
    <source>
        <dbReference type="SAM" id="MobiDB-lite"/>
    </source>
</evidence>
<feature type="region of interest" description="Disordered" evidence="1">
    <location>
        <begin position="98"/>
        <end position="138"/>
    </location>
</feature>
<evidence type="ECO:0000313" key="2">
    <source>
        <dbReference type="EMBL" id="KJA28280.1"/>
    </source>
</evidence>
<sequence length="194" mass="21148">MAGDPAASLAASSARLAALSARGIGHARRPHHRAVQSARVASWAGSRPRARTPDDGDGGVRSPVTDEDGESDVPARPRREKARFHSLLSVVDPAGVRGEAVLASEESDEEEDEAVRDEGYISDDEGAAARQRRGGFDPRRRRSFHDLDTFRDTEVLTPERMALDVELCGELLTAWRRGEHLRNVMACVRVSGFP</sequence>
<dbReference type="Proteomes" id="UP000054270">
    <property type="component" value="Unassembled WGS sequence"/>
</dbReference>
<accession>A0A0D2Q9E5</accession>
<keyword evidence="3" id="KW-1185">Reference proteome</keyword>